<dbReference type="InterPro" id="IPR051318">
    <property type="entry name" value="Fe-S_L-Ser"/>
</dbReference>
<keyword evidence="6 11" id="KW-0479">Metal-binding</keyword>
<keyword evidence="5 11" id="KW-0004">4Fe-4S</keyword>
<comment type="cofactor">
    <cofactor evidence="1 11">
        <name>[4Fe-4S] cluster</name>
        <dbReference type="ChEBI" id="CHEBI:49883"/>
    </cofactor>
</comment>
<dbReference type="Proteomes" id="UP001597252">
    <property type="component" value="Unassembled WGS sequence"/>
</dbReference>
<evidence type="ECO:0000256" key="10">
    <source>
        <dbReference type="ARBA" id="ARBA00049406"/>
    </source>
</evidence>
<evidence type="ECO:0000256" key="4">
    <source>
        <dbReference type="ARBA" id="ARBA00022432"/>
    </source>
</evidence>
<keyword evidence="4 11" id="KW-0312">Gluconeogenesis</keyword>
<evidence type="ECO:0000256" key="8">
    <source>
        <dbReference type="ARBA" id="ARBA00023014"/>
    </source>
</evidence>
<evidence type="ECO:0000256" key="2">
    <source>
        <dbReference type="ARBA" id="ARBA00004742"/>
    </source>
</evidence>
<dbReference type="RefSeq" id="WP_125751385.1">
    <property type="nucleotide sequence ID" value="NZ_JBHTON010000029.1"/>
</dbReference>
<dbReference type="InterPro" id="IPR029009">
    <property type="entry name" value="ASB_dom_sf"/>
</dbReference>
<name>A0ABW4E9M9_9LACO</name>
<comment type="pathway">
    <text evidence="2">Carbohydrate biosynthesis; gluconeogenesis.</text>
</comment>
<dbReference type="NCBIfam" id="TIGR00719">
    <property type="entry name" value="sda_beta"/>
    <property type="match status" value="1"/>
</dbReference>
<proteinExistence type="inferred from homology"/>
<evidence type="ECO:0000256" key="1">
    <source>
        <dbReference type="ARBA" id="ARBA00001966"/>
    </source>
</evidence>
<keyword evidence="8 11" id="KW-0411">Iron-sulfur</keyword>
<evidence type="ECO:0000256" key="6">
    <source>
        <dbReference type="ARBA" id="ARBA00022723"/>
    </source>
</evidence>
<evidence type="ECO:0000259" key="12">
    <source>
        <dbReference type="Pfam" id="PF03315"/>
    </source>
</evidence>
<evidence type="ECO:0000313" key="13">
    <source>
        <dbReference type="EMBL" id="MFD1485411.1"/>
    </source>
</evidence>
<keyword evidence="7 11" id="KW-0408">Iron</keyword>
<organism evidence="13 14">
    <name type="scientific">Lacticaseibacillus baoqingensis</name>
    <dbReference type="NCBI Taxonomy" id="2486013"/>
    <lineage>
        <taxon>Bacteria</taxon>
        <taxon>Bacillati</taxon>
        <taxon>Bacillota</taxon>
        <taxon>Bacilli</taxon>
        <taxon>Lactobacillales</taxon>
        <taxon>Lactobacillaceae</taxon>
        <taxon>Lacticaseibacillus</taxon>
    </lineage>
</organism>
<comment type="catalytic activity">
    <reaction evidence="10 11">
        <text>L-serine = pyruvate + NH4(+)</text>
        <dbReference type="Rhea" id="RHEA:19169"/>
        <dbReference type="ChEBI" id="CHEBI:15361"/>
        <dbReference type="ChEBI" id="CHEBI:28938"/>
        <dbReference type="ChEBI" id="CHEBI:33384"/>
        <dbReference type="EC" id="4.3.1.17"/>
    </reaction>
</comment>
<evidence type="ECO:0000256" key="5">
    <source>
        <dbReference type="ARBA" id="ARBA00022485"/>
    </source>
</evidence>
<comment type="similarity">
    <text evidence="3 11">Belongs to the iron-sulfur dependent L-serine dehydratase family.</text>
</comment>
<feature type="domain" description="Serine dehydratase beta chain" evidence="12">
    <location>
        <begin position="10"/>
        <end position="137"/>
    </location>
</feature>
<keyword evidence="9 11" id="KW-0456">Lyase</keyword>
<dbReference type="InterPro" id="IPR005131">
    <property type="entry name" value="Ser_deHydtase_bsu"/>
</dbReference>
<evidence type="ECO:0000256" key="3">
    <source>
        <dbReference type="ARBA" id="ARBA00008636"/>
    </source>
</evidence>
<dbReference type="GO" id="GO:0003941">
    <property type="term" value="F:L-serine ammonia-lyase activity"/>
    <property type="evidence" value="ECO:0007669"/>
    <property type="project" value="UniProtKB-EC"/>
</dbReference>
<dbReference type="SUPFAM" id="SSF143548">
    <property type="entry name" value="Serine metabolism enzymes domain"/>
    <property type="match status" value="1"/>
</dbReference>
<evidence type="ECO:0000256" key="7">
    <source>
        <dbReference type="ARBA" id="ARBA00023004"/>
    </source>
</evidence>
<evidence type="ECO:0000256" key="9">
    <source>
        <dbReference type="ARBA" id="ARBA00023239"/>
    </source>
</evidence>
<evidence type="ECO:0000313" key="14">
    <source>
        <dbReference type="Proteomes" id="UP001597252"/>
    </source>
</evidence>
<keyword evidence="14" id="KW-1185">Reference proteome</keyword>
<dbReference type="InterPro" id="IPR004643">
    <property type="entry name" value="Fe-S_L-Ser_bsu"/>
</dbReference>
<gene>
    <name evidence="13" type="primary">sdaAB</name>
    <name evidence="13" type="ORF">ACFQ5J_09235</name>
</gene>
<dbReference type="EMBL" id="JBHTON010000029">
    <property type="protein sequence ID" value="MFD1485411.1"/>
    <property type="molecule type" value="Genomic_DNA"/>
</dbReference>
<dbReference type="EC" id="4.3.1.17" evidence="11"/>
<dbReference type="Pfam" id="PF03315">
    <property type="entry name" value="SDH_beta"/>
    <property type="match status" value="1"/>
</dbReference>
<comment type="caution">
    <text evidence="13">The sequence shown here is derived from an EMBL/GenBank/DDBJ whole genome shotgun (WGS) entry which is preliminary data.</text>
</comment>
<evidence type="ECO:0000256" key="11">
    <source>
        <dbReference type="RuleBase" id="RU366059"/>
    </source>
</evidence>
<dbReference type="Gene3D" id="3.30.1330.90">
    <property type="entry name" value="D-3-phosphoglycerate dehydrogenase, domain 3"/>
    <property type="match status" value="1"/>
</dbReference>
<dbReference type="PANTHER" id="PTHR30182:SF12">
    <property type="entry name" value="L-SERINE DEHYDRATASE, BETA CHAIN-RELATED"/>
    <property type="match status" value="1"/>
</dbReference>
<sequence>MTATTVNYKSVFDIIGPIMIGPSSSHTAGAVAIGKAAREVYRDDPTKIVIHYYESFAETHKGHGTDYAIISGILGFAPDDARVPDAVNIAEERGISVSFIEEQTDSPIHHPNTAVVELSNDKHAIELSGCSIGGGTIEVRNIKMEGYDISPTGTLPVILAIFKTPEDQDKFNKDLAEMSIINKTQKYLGSQRKDMLLEYELDTRLKADQIKALSALTDEMIYM</sequence>
<reference evidence="14" key="1">
    <citation type="journal article" date="2019" name="Int. J. Syst. Evol. Microbiol.">
        <title>The Global Catalogue of Microorganisms (GCM) 10K type strain sequencing project: providing services to taxonomists for standard genome sequencing and annotation.</title>
        <authorList>
            <consortium name="The Broad Institute Genomics Platform"/>
            <consortium name="The Broad Institute Genome Sequencing Center for Infectious Disease"/>
            <person name="Wu L."/>
            <person name="Ma J."/>
        </authorList>
    </citation>
    <scope>NUCLEOTIDE SEQUENCE [LARGE SCALE GENOMIC DNA]</scope>
    <source>
        <strain evidence="14">CCM 8903</strain>
    </source>
</reference>
<dbReference type="PANTHER" id="PTHR30182">
    <property type="entry name" value="L-SERINE DEHYDRATASE"/>
    <property type="match status" value="1"/>
</dbReference>
<accession>A0ABW4E9M9</accession>
<protein>
    <recommendedName>
        <fullName evidence="11">L-serine dehydratase</fullName>
        <ecNumber evidence="11">4.3.1.17</ecNumber>
    </recommendedName>
</protein>